<reference evidence="4" key="1">
    <citation type="submission" date="2020-11" db="EMBL/GenBank/DDBJ databases">
        <title>Isolation and identification of active actinomycetes.</title>
        <authorList>
            <person name="Yu B."/>
        </authorList>
    </citation>
    <scope>NUCLEOTIDE SEQUENCE</scope>
    <source>
        <strain evidence="4">NEAU-YB345</strain>
    </source>
</reference>
<feature type="region of interest" description="Disordered" evidence="2">
    <location>
        <begin position="144"/>
        <end position="171"/>
    </location>
</feature>
<evidence type="ECO:0000256" key="1">
    <source>
        <dbReference type="ARBA" id="ARBA00008791"/>
    </source>
</evidence>
<dbReference type="PRINTS" id="PR01438">
    <property type="entry name" value="UNVRSLSTRESS"/>
</dbReference>
<dbReference type="InterPro" id="IPR014729">
    <property type="entry name" value="Rossmann-like_a/b/a_fold"/>
</dbReference>
<name>A0A931FDH0_9ACTN</name>
<dbReference type="RefSeq" id="WP_196191705.1">
    <property type="nucleotide sequence ID" value="NZ_JADPRT010000001.1"/>
</dbReference>
<accession>A0A931FDH0</accession>
<protein>
    <submittedName>
        <fullName evidence="4">Universal stress protein</fullName>
    </submittedName>
</protein>
<comment type="similarity">
    <text evidence="1">Belongs to the universal stress protein A family.</text>
</comment>
<dbReference type="Gene3D" id="3.40.50.620">
    <property type="entry name" value="HUPs"/>
    <property type="match status" value="1"/>
</dbReference>
<proteinExistence type="inferred from homology"/>
<dbReference type="InterPro" id="IPR006015">
    <property type="entry name" value="Universal_stress_UspA"/>
</dbReference>
<organism evidence="4 5">
    <name type="scientific">Streptacidiphilus fuscans</name>
    <dbReference type="NCBI Taxonomy" id="2789292"/>
    <lineage>
        <taxon>Bacteria</taxon>
        <taxon>Bacillati</taxon>
        <taxon>Actinomycetota</taxon>
        <taxon>Actinomycetes</taxon>
        <taxon>Kitasatosporales</taxon>
        <taxon>Streptomycetaceae</taxon>
        <taxon>Streptacidiphilus</taxon>
    </lineage>
</organism>
<evidence type="ECO:0000256" key="2">
    <source>
        <dbReference type="SAM" id="MobiDB-lite"/>
    </source>
</evidence>
<dbReference type="AlphaFoldDB" id="A0A931FDH0"/>
<dbReference type="PANTHER" id="PTHR31964:SF113">
    <property type="entry name" value="USPA DOMAIN-CONTAINING PROTEIN"/>
    <property type="match status" value="1"/>
</dbReference>
<evidence type="ECO:0000259" key="3">
    <source>
        <dbReference type="Pfam" id="PF00582"/>
    </source>
</evidence>
<dbReference type="Pfam" id="PF00582">
    <property type="entry name" value="Usp"/>
    <property type="match status" value="1"/>
</dbReference>
<dbReference type="Proteomes" id="UP000657385">
    <property type="component" value="Unassembled WGS sequence"/>
</dbReference>
<dbReference type="EMBL" id="JADPRT010000001">
    <property type="protein sequence ID" value="MBF9066499.1"/>
    <property type="molecule type" value="Genomic_DNA"/>
</dbReference>
<evidence type="ECO:0000313" key="5">
    <source>
        <dbReference type="Proteomes" id="UP000657385"/>
    </source>
</evidence>
<feature type="domain" description="UspA" evidence="3">
    <location>
        <begin position="5"/>
        <end position="142"/>
    </location>
</feature>
<evidence type="ECO:0000313" key="4">
    <source>
        <dbReference type="EMBL" id="MBF9066499.1"/>
    </source>
</evidence>
<keyword evidence="5" id="KW-1185">Reference proteome</keyword>
<comment type="caution">
    <text evidence="4">The sequence shown here is derived from an EMBL/GenBank/DDBJ whole genome shotgun (WGS) entry which is preliminary data.</text>
</comment>
<dbReference type="PANTHER" id="PTHR31964">
    <property type="entry name" value="ADENINE NUCLEOTIDE ALPHA HYDROLASES-LIKE SUPERFAMILY PROTEIN"/>
    <property type="match status" value="1"/>
</dbReference>
<sequence length="171" mass="18119">MAQNRVVVGVNGSENSLAALHRAAEEARRRGAVLVPVLVWHPVGGEMAYRSHPCPPLLKQWQQAACDRLDAAFDTAFGGCPADLTVEPLVVRAERPGPALVEIADQPGDLLVVGTGKQGRLTRLFHGSVSRYCLAHARGSVLGVSPTATTEPARPARRSETSRRATLSAAA</sequence>
<dbReference type="InterPro" id="IPR006016">
    <property type="entry name" value="UspA"/>
</dbReference>
<dbReference type="SUPFAM" id="SSF52402">
    <property type="entry name" value="Adenine nucleotide alpha hydrolases-like"/>
    <property type="match status" value="1"/>
</dbReference>
<dbReference type="CDD" id="cd00293">
    <property type="entry name" value="USP-like"/>
    <property type="match status" value="1"/>
</dbReference>
<gene>
    <name evidence="4" type="ORF">I2501_00430</name>
</gene>